<protein>
    <submittedName>
        <fullName evidence="2">Uncharacterized protein</fullName>
    </submittedName>
</protein>
<evidence type="ECO:0000256" key="1">
    <source>
        <dbReference type="SAM" id="Coils"/>
    </source>
</evidence>
<name>A0AAE1FWE5_PETCI</name>
<dbReference type="AlphaFoldDB" id="A0AAE1FWE5"/>
<accession>A0AAE1FWE5</accession>
<organism evidence="2 3">
    <name type="scientific">Petrolisthes cinctipes</name>
    <name type="common">Flat porcelain crab</name>
    <dbReference type="NCBI Taxonomy" id="88211"/>
    <lineage>
        <taxon>Eukaryota</taxon>
        <taxon>Metazoa</taxon>
        <taxon>Ecdysozoa</taxon>
        <taxon>Arthropoda</taxon>
        <taxon>Crustacea</taxon>
        <taxon>Multicrustacea</taxon>
        <taxon>Malacostraca</taxon>
        <taxon>Eumalacostraca</taxon>
        <taxon>Eucarida</taxon>
        <taxon>Decapoda</taxon>
        <taxon>Pleocyemata</taxon>
        <taxon>Anomura</taxon>
        <taxon>Galatheoidea</taxon>
        <taxon>Porcellanidae</taxon>
        <taxon>Petrolisthes</taxon>
    </lineage>
</organism>
<dbReference type="PANTHER" id="PTHR46888:SF13">
    <property type="entry name" value="RIBONUCLEASE H"/>
    <property type="match status" value="1"/>
</dbReference>
<gene>
    <name evidence="2" type="ORF">Pcinc_014722</name>
</gene>
<evidence type="ECO:0000313" key="2">
    <source>
        <dbReference type="EMBL" id="KAK3880801.1"/>
    </source>
</evidence>
<feature type="coiled-coil region" evidence="1">
    <location>
        <begin position="102"/>
        <end position="129"/>
    </location>
</feature>
<reference evidence="2" key="1">
    <citation type="submission" date="2023-10" db="EMBL/GenBank/DDBJ databases">
        <title>Genome assemblies of two species of porcelain crab, Petrolisthes cinctipes and Petrolisthes manimaculis (Anomura: Porcellanidae).</title>
        <authorList>
            <person name="Angst P."/>
        </authorList>
    </citation>
    <scope>NUCLEOTIDE SEQUENCE</scope>
    <source>
        <strain evidence="2">PB745_01</strain>
        <tissue evidence="2">Gill</tissue>
    </source>
</reference>
<comment type="caution">
    <text evidence="2">The sequence shown here is derived from an EMBL/GenBank/DDBJ whole genome shotgun (WGS) entry which is preliminary data.</text>
</comment>
<keyword evidence="3" id="KW-1185">Reference proteome</keyword>
<dbReference type="PANTHER" id="PTHR46888">
    <property type="entry name" value="ZINC KNUCKLE DOMAINCONTAINING PROTEIN-RELATED"/>
    <property type="match status" value="1"/>
</dbReference>
<dbReference type="Proteomes" id="UP001286313">
    <property type="component" value="Unassembled WGS sequence"/>
</dbReference>
<sequence>MSIRFDAKHFCSEPSLQNLQGRIISKDEWKFVAYYFDITYESSHTKEMLKNLVIQELTNRNLLPEEAVAVCTPLSCHGSNSQISEDVPQYQEKNPCPEPWSEVRLEFEREKLQLELKERERDREFKRLELEGDRELKRLELEEKGRDRQIEIAKIQQLEESTKLKMEELSYNPVSVVPPQAINSKKPNYKQDKSEEFCSYCKQPGHNILHCTHPKCKTSSTYKLTLATAHKPTQSEKPVTCIQTNSLTSDPFSAFKVTGTVSLPGNTQTYPVTILRDTGSAQSLLCKKALPSVENHYTGEIIILKSLNCTPTAGMADIHVQSELIQGPVRVAVLETDLPIPGVTFLLGNDLAGHGMIPDVVVREKPVNESPTAKLDKEKPHLFPVCVVTRSKSVSVAVDSPSLPHRDTLFSRVMNRENLIRGQEEDPSLAKLRHIADDKPINGKNPNVFYNKGVLMRSYHPLDRPDSATWSTITQSPFEVLKGEVLRTRGLDPQQFHLEVNKGKMIRTRDLYYLPPKVFRNPNSTYSRQRESSFLGVTIPVTMVYRGNVWLRRSQESQCHLSPSKCRSPRNILSLPVW</sequence>
<keyword evidence="1" id="KW-0175">Coiled coil</keyword>
<evidence type="ECO:0000313" key="3">
    <source>
        <dbReference type="Proteomes" id="UP001286313"/>
    </source>
</evidence>
<dbReference type="CDD" id="cd22249">
    <property type="entry name" value="UDM1_RNF168_RNF169-like"/>
    <property type="match status" value="1"/>
</dbReference>
<dbReference type="EMBL" id="JAWQEG010001285">
    <property type="protein sequence ID" value="KAK3880801.1"/>
    <property type="molecule type" value="Genomic_DNA"/>
</dbReference>
<proteinExistence type="predicted"/>